<reference evidence="1 2" key="1">
    <citation type="submission" date="2017-05" db="EMBL/GenBank/DDBJ databases">
        <title>Whole genome sequence of Pseudomonas putida isolate 1312 commercialized as a biostimulant.</title>
        <authorList>
            <person name="Crovadore J."/>
            <person name="Blanc P."/>
            <person name="Chablais R."/>
            <person name="Cochard B."/>
            <person name="Grizard D."/>
            <person name="Lefort F."/>
        </authorList>
    </citation>
    <scope>NUCLEOTIDE SEQUENCE [LARGE SCALE GENOMIC DNA]</scope>
    <source>
        <strain evidence="1 2">1312</strain>
    </source>
</reference>
<dbReference type="RefSeq" id="WP_010954713.1">
    <property type="nucleotide sequence ID" value="NZ_CABEEI010000013.1"/>
</dbReference>
<dbReference type="EMBL" id="NFSB01000084">
    <property type="protein sequence ID" value="OUM28286.1"/>
    <property type="molecule type" value="Genomic_DNA"/>
</dbReference>
<organism evidence="1 2">
    <name type="scientific">Pseudomonas putida</name>
    <name type="common">Arthrobacter siderocapsulatus</name>
    <dbReference type="NCBI Taxonomy" id="303"/>
    <lineage>
        <taxon>Bacteria</taxon>
        <taxon>Pseudomonadati</taxon>
        <taxon>Pseudomonadota</taxon>
        <taxon>Gammaproteobacteria</taxon>
        <taxon>Pseudomonadales</taxon>
        <taxon>Pseudomonadaceae</taxon>
        <taxon>Pseudomonas</taxon>
    </lineage>
</organism>
<protein>
    <submittedName>
        <fullName evidence="1">Uncharacterized protein</fullName>
    </submittedName>
</protein>
<comment type="caution">
    <text evidence="1">The sequence shown here is derived from an EMBL/GenBank/DDBJ whole genome shotgun (WGS) entry which is preliminary data.</text>
</comment>
<proteinExistence type="predicted"/>
<dbReference type="AlphaFoldDB" id="A0A1Y3KQY3"/>
<evidence type="ECO:0000313" key="2">
    <source>
        <dbReference type="Proteomes" id="UP000196082"/>
    </source>
</evidence>
<accession>A0A1Y3KQY3</accession>
<dbReference type="Proteomes" id="UP000196082">
    <property type="component" value="Unassembled WGS sequence"/>
</dbReference>
<name>A0A1Y3KQY3_PSEPU</name>
<gene>
    <name evidence="1" type="ORF">B8W72_20725</name>
</gene>
<evidence type="ECO:0000313" key="1">
    <source>
        <dbReference type="EMBL" id="OUM28286.1"/>
    </source>
</evidence>
<sequence>MKVISARQAWHDAMHEDRPSALAVAAEAAALGKKGGPGEKKVMVMLENHDGKEVAKVYEIRTEGVHETRSGRRLTDARCAHMLAAGLVMVAIDTLPKSLRTFGNFLYSPIANANDLSIAHGLAWLGSGLDGLSGRKKERAYWMAMAALQSHKQMVHDREGWGPGAVCVFVEERTGVKMDPSHWARDWAEIWERLGAHIDKLDKQALRPVAQLVGRMREREKAA</sequence>